<keyword evidence="4" id="KW-0456">Lyase</keyword>
<evidence type="ECO:0000313" key="6">
    <source>
        <dbReference type="EMBL" id="PSN66388.1"/>
    </source>
</evidence>
<dbReference type="SUPFAM" id="SSF51316">
    <property type="entry name" value="Mss4-like"/>
    <property type="match status" value="1"/>
</dbReference>
<dbReference type="PANTHER" id="PTHR33337:SF40">
    <property type="entry name" value="CENP-V_GFA DOMAIN-CONTAINING PROTEIN-RELATED"/>
    <property type="match status" value="1"/>
</dbReference>
<evidence type="ECO:0000256" key="2">
    <source>
        <dbReference type="ARBA" id="ARBA00022723"/>
    </source>
</evidence>
<organism evidence="6 7">
    <name type="scientific">Corynespora cassiicola Philippines</name>
    <dbReference type="NCBI Taxonomy" id="1448308"/>
    <lineage>
        <taxon>Eukaryota</taxon>
        <taxon>Fungi</taxon>
        <taxon>Dikarya</taxon>
        <taxon>Ascomycota</taxon>
        <taxon>Pezizomycotina</taxon>
        <taxon>Dothideomycetes</taxon>
        <taxon>Pleosporomycetidae</taxon>
        <taxon>Pleosporales</taxon>
        <taxon>Corynesporascaceae</taxon>
        <taxon>Corynespora</taxon>
    </lineage>
</organism>
<dbReference type="GO" id="GO:0046872">
    <property type="term" value="F:metal ion binding"/>
    <property type="evidence" value="ECO:0007669"/>
    <property type="project" value="UniProtKB-KW"/>
</dbReference>
<dbReference type="GO" id="GO:0016846">
    <property type="term" value="F:carbon-sulfur lyase activity"/>
    <property type="evidence" value="ECO:0007669"/>
    <property type="project" value="InterPro"/>
</dbReference>
<dbReference type="Pfam" id="PF04828">
    <property type="entry name" value="GFA"/>
    <property type="match status" value="1"/>
</dbReference>
<dbReference type="PROSITE" id="PS51891">
    <property type="entry name" value="CENP_V_GFA"/>
    <property type="match status" value="1"/>
</dbReference>
<dbReference type="STRING" id="1448308.A0A2T2NMV8"/>
<feature type="domain" description="CENP-V/GFA" evidence="5">
    <location>
        <begin position="25"/>
        <end position="147"/>
    </location>
</feature>
<dbReference type="InterPro" id="IPR011057">
    <property type="entry name" value="Mss4-like_sf"/>
</dbReference>
<protein>
    <recommendedName>
        <fullName evidence="5">CENP-V/GFA domain-containing protein</fullName>
    </recommendedName>
</protein>
<keyword evidence="3" id="KW-0862">Zinc</keyword>
<evidence type="ECO:0000256" key="1">
    <source>
        <dbReference type="ARBA" id="ARBA00005495"/>
    </source>
</evidence>
<evidence type="ECO:0000256" key="4">
    <source>
        <dbReference type="ARBA" id="ARBA00023239"/>
    </source>
</evidence>
<reference evidence="6 7" key="1">
    <citation type="journal article" date="2018" name="Front. Microbiol.">
        <title>Genome-Wide Analysis of Corynespora cassiicola Leaf Fall Disease Putative Effectors.</title>
        <authorList>
            <person name="Lopez D."/>
            <person name="Ribeiro S."/>
            <person name="Label P."/>
            <person name="Fumanal B."/>
            <person name="Venisse J.S."/>
            <person name="Kohler A."/>
            <person name="de Oliveira R.R."/>
            <person name="Labutti K."/>
            <person name="Lipzen A."/>
            <person name="Lail K."/>
            <person name="Bauer D."/>
            <person name="Ohm R.A."/>
            <person name="Barry K.W."/>
            <person name="Spatafora J."/>
            <person name="Grigoriev I.V."/>
            <person name="Martin F.M."/>
            <person name="Pujade-Renaud V."/>
        </authorList>
    </citation>
    <scope>NUCLEOTIDE SEQUENCE [LARGE SCALE GENOMIC DNA]</scope>
    <source>
        <strain evidence="6 7">Philippines</strain>
    </source>
</reference>
<accession>A0A2T2NMV8</accession>
<dbReference type="EMBL" id="KZ678136">
    <property type="protein sequence ID" value="PSN66388.1"/>
    <property type="molecule type" value="Genomic_DNA"/>
</dbReference>
<dbReference type="Gene3D" id="3.90.1590.10">
    <property type="entry name" value="glutathione-dependent formaldehyde- activating enzyme (gfa)"/>
    <property type="match status" value="1"/>
</dbReference>
<gene>
    <name evidence="6" type="ORF">BS50DRAFT_635517</name>
</gene>
<dbReference type="OrthoDB" id="9985472at2759"/>
<dbReference type="AlphaFoldDB" id="A0A2T2NMV8"/>
<dbReference type="PANTHER" id="PTHR33337">
    <property type="entry name" value="GFA DOMAIN-CONTAINING PROTEIN"/>
    <property type="match status" value="1"/>
</dbReference>
<dbReference type="Proteomes" id="UP000240883">
    <property type="component" value="Unassembled WGS sequence"/>
</dbReference>
<sequence length="160" mass="17331">MPQPSVFGGGDAQAQGAEASGQIHLSGSCFCRGLVYQLRLDSKDEARTSLCHCGSCKKAFGGAFGLTTKVPLHGFRYTNGKPTIYAADNGLGTAAYREFCNKCGSCICEYSEQTKTLYRYIALGSLDEPSALPPKGEFFCSQREDWMSEIPGELAQFVKQ</sequence>
<dbReference type="InterPro" id="IPR006913">
    <property type="entry name" value="CENP-V/GFA"/>
</dbReference>
<comment type="similarity">
    <text evidence="1">Belongs to the Gfa family.</text>
</comment>
<keyword evidence="2" id="KW-0479">Metal-binding</keyword>
<evidence type="ECO:0000256" key="3">
    <source>
        <dbReference type="ARBA" id="ARBA00022833"/>
    </source>
</evidence>
<proteinExistence type="inferred from homology"/>
<keyword evidence="7" id="KW-1185">Reference proteome</keyword>
<name>A0A2T2NMV8_CORCC</name>
<evidence type="ECO:0000259" key="5">
    <source>
        <dbReference type="PROSITE" id="PS51891"/>
    </source>
</evidence>
<evidence type="ECO:0000313" key="7">
    <source>
        <dbReference type="Proteomes" id="UP000240883"/>
    </source>
</evidence>